<dbReference type="InterPro" id="IPR004883">
    <property type="entry name" value="LOB"/>
</dbReference>
<keyword evidence="5" id="KW-1185">Reference proteome</keyword>
<feature type="compositionally biased region" description="Basic and acidic residues" evidence="2">
    <location>
        <begin position="103"/>
        <end position="118"/>
    </location>
</feature>
<name>A0A0S3SAE0_PHAAN</name>
<gene>
    <name evidence="4" type="primary">Vigan.06G080600</name>
    <name evidence="4" type="ORF">VIGAN_06080600</name>
</gene>
<sequence>MDFENACRLFGLANLLRLMRCAEPSQRQVMANSILTEANMYGNDPIHGALGHVLNLNNQIQSVQRELDFVNTMLAQCSLQSTSHVDDVVAGSSHPGQSSTVAPREKEGGAQEKDAEYKRKNKKDH</sequence>
<comment type="similarity">
    <text evidence="1">Belongs to the LOB domain-containing protein family.</text>
</comment>
<dbReference type="PROSITE" id="PS50891">
    <property type="entry name" value="LOB"/>
    <property type="match status" value="1"/>
</dbReference>
<feature type="domain" description="LOB" evidence="3">
    <location>
        <begin position="1"/>
        <end position="74"/>
    </location>
</feature>
<evidence type="ECO:0000313" key="5">
    <source>
        <dbReference type="Proteomes" id="UP000291084"/>
    </source>
</evidence>
<organism evidence="4 5">
    <name type="scientific">Vigna angularis var. angularis</name>
    <dbReference type="NCBI Taxonomy" id="157739"/>
    <lineage>
        <taxon>Eukaryota</taxon>
        <taxon>Viridiplantae</taxon>
        <taxon>Streptophyta</taxon>
        <taxon>Embryophyta</taxon>
        <taxon>Tracheophyta</taxon>
        <taxon>Spermatophyta</taxon>
        <taxon>Magnoliopsida</taxon>
        <taxon>eudicotyledons</taxon>
        <taxon>Gunneridae</taxon>
        <taxon>Pentapetalae</taxon>
        <taxon>rosids</taxon>
        <taxon>fabids</taxon>
        <taxon>Fabales</taxon>
        <taxon>Fabaceae</taxon>
        <taxon>Papilionoideae</taxon>
        <taxon>50 kb inversion clade</taxon>
        <taxon>NPAAA clade</taxon>
        <taxon>indigoferoid/millettioid clade</taxon>
        <taxon>Phaseoleae</taxon>
        <taxon>Vigna</taxon>
    </lineage>
</organism>
<evidence type="ECO:0000313" key="4">
    <source>
        <dbReference type="EMBL" id="BAT89757.1"/>
    </source>
</evidence>
<dbReference type="PANTHER" id="PTHR31301">
    <property type="entry name" value="LOB DOMAIN-CONTAINING PROTEIN 4-RELATED"/>
    <property type="match status" value="1"/>
</dbReference>
<feature type="region of interest" description="Disordered" evidence="2">
    <location>
        <begin position="86"/>
        <end position="125"/>
    </location>
</feature>
<accession>A0A0S3SAE0</accession>
<protein>
    <recommendedName>
        <fullName evidence="3">LOB domain-containing protein</fullName>
    </recommendedName>
</protein>
<evidence type="ECO:0000256" key="2">
    <source>
        <dbReference type="SAM" id="MobiDB-lite"/>
    </source>
</evidence>
<dbReference type="EMBL" id="AP015039">
    <property type="protein sequence ID" value="BAT89757.1"/>
    <property type="molecule type" value="Genomic_DNA"/>
</dbReference>
<evidence type="ECO:0000256" key="1">
    <source>
        <dbReference type="ARBA" id="ARBA00005474"/>
    </source>
</evidence>
<dbReference type="PANTHER" id="PTHR31301:SF103">
    <property type="entry name" value="LOB DOMAIN-CONTAINING PROTEIN 5-RELATED"/>
    <property type="match status" value="1"/>
</dbReference>
<dbReference type="Proteomes" id="UP000291084">
    <property type="component" value="Chromosome 6"/>
</dbReference>
<evidence type="ECO:0000259" key="3">
    <source>
        <dbReference type="PROSITE" id="PS50891"/>
    </source>
</evidence>
<dbReference type="AlphaFoldDB" id="A0A0S3SAE0"/>
<proteinExistence type="inferred from homology"/>
<dbReference type="OrthoDB" id="1434700at2759"/>
<reference evidence="4 5" key="1">
    <citation type="journal article" date="2015" name="Sci. Rep.">
        <title>The power of single molecule real-time sequencing technology in the de novo assembly of a eukaryotic genome.</title>
        <authorList>
            <person name="Sakai H."/>
            <person name="Naito K."/>
            <person name="Ogiso-Tanaka E."/>
            <person name="Takahashi Y."/>
            <person name="Iseki K."/>
            <person name="Muto C."/>
            <person name="Satou K."/>
            <person name="Teruya K."/>
            <person name="Shiroma A."/>
            <person name="Shimoji M."/>
            <person name="Hirano T."/>
            <person name="Itoh T."/>
            <person name="Kaga A."/>
            <person name="Tomooka N."/>
        </authorList>
    </citation>
    <scope>NUCLEOTIDE SEQUENCE [LARGE SCALE GENOMIC DNA]</scope>
    <source>
        <strain evidence="5">cv. Shumari</strain>
    </source>
</reference>
<dbReference type="Pfam" id="PF03195">
    <property type="entry name" value="LOB"/>
    <property type="match status" value="1"/>
</dbReference>